<dbReference type="EMBL" id="JBHTIH010000008">
    <property type="protein sequence ID" value="MFD0740503.1"/>
    <property type="molecule type" value="Genomic_DNA"/>
</dbReference>
<feature type="signal peptide" evidence="1">
    <location>
        <begin position="1"/>
        <end position="24"/>
    </location>
</feature>
<protein>
    <submittedName>
        <fullName evidence="2">Uncharacterized protein</fullName>
    </submittedName>
</protein>
<evidence type="ECO:0000313" key="3">
    <source>
        <dbReference type="Proteomes" id="UP001597090"/>
    </source>
</evidence>
<evidence type="ECO:0000313" key="2">
    <source>
        <dbReference type="EMBL" id="MFD0740503.1"/>
    </source>
</evidence>
<keyword evidence="3" id="KW-1185">Reference proteome</keyword>
<proteinExistence type="predicted"/>
<name>A0ABW2YT54_9GAMM</name>
<gene>
    <name evidence="2" type="ORF">ACFQZQ_14560</name>
</gene>
<evidence type="ECO:0000256" key="1">
    <source>
        <dbReference type="SAM" id="SignalP"/>
    </source>
</evidence>
<accession>A0ABW2YT54</accession>
<sequence>MKNLSIASALTAGLLAALAFPASAQYATQTQADAKAEAQVDTATTTTELDAKAQLKQDTHRNCLRYTGTRIPASRLGDKGCVAANGRVYSREDINRTGEVDIADALRKLDPAIR</sequence>
<comment type="caution">
    <text evidence="2">The sequence shown here is derived from an EMBL/GenBank/DDBJ whole genome shotgun (WGS) entry which is preliminary data.</text>
</comment>
<feature type="chain" id="PRO_5046951105" evidence="1">
    <location>
        <begin position="25"/>
        <end position="114"/>
    </location>
</feature>
<dbReference type="RefSeq" id="WP_386813647.1">
    <property type="nucleotide sequence ID" value="NZ_JBHTIH010000008.1"/>
</dbReference>
<organism evidence="2 3">
    <name type="scientific">Lysobacter koreensis</name>
    <dbReference type="NCBI Taxonomy" id="266122"/>
    <lineage>
        <taxon>Bacteria</taxon>
        <taxon>Pseudomonadati</taxon>
        <taxon>Pseudomonadota</taxon>
        <taxon>Gammaproteobacteria</taxon>
        <taxon>Lysobacterales</taxon>
        <taxon>Lysobacteraceae</taxon>
        <taxon>Lysobacter</taxon>
    </lineage>
</organism>
<dbReference type="Proteomes" id="UP001597090">
    <property type="component" value="Unassembled WGS sequence"/>
</dbReference>
<keyword evidence="1" id="KW-0732">Signal</keyword>
<reference evidence="3" key="1">
    <citation type="journal article" date="2019" name="Int. J. Syst. Evol. Microbiol.">
        <title>The Global Catalogue of Microorganisms (GCM) 10K type strain sequencing project: providing services to taxonomists for standard genome sequencing and annotation.</title>
        <authorList>
            <consortium name="The Broad Institute Genomics Platform"/>
            <consortium name="The Broad Institute Genome Sequencing Center for Infectious Disease"/>
            <person name="Wu L."/>
            <person name="Ma J."/>
        </authorList>
    </citation>
    <scope>NUCLEOTIDE SEQUENCE [LARGE SCALE GENOMIC DNA]</scope>
    <source>
        <strain evidence="3">CCUG 55491</strain>
    </source>
</reference>